<evidence type="ECO:0000256" key="4">
    <source>
        <dbReference type="ARBA" id="ARBA00035204"/>
    </source>
</evidence>
<keyword evidence="3" id="KW-0687">Ribonucleoprotein</keyword>
<evidence type="ECO:0000313" key="7">
    <source>
        <dbReference type="Proteomes" id="UP000228952"/>
    </source>
</evidence>
<protein>
    <recommendedName>
        <fullName evidence="4">Large ribosomal subunit protein uL29</fullName>
    </recommendedName>
    <alternativeName>
        <fullName evidence="5">50S ribosomal protein L29</fullName>
    </alternativeName>
</protein>
<organism evidence="6 7">
    <name type="scientific">Candidatus Dojkabacteria bacterium CG_4_10_14_0_2_um_filter_Dojkabacteria_WS6_41_15</name>
    <dbReference type="NCBI Taxonomy" id="2014249"/>
    <lineage>
        <taxon>Bacteria</taxon>
        <taxon>Candidatus Dojkabacteria</taxon>
    </lineage>
</organism>
<evidence type="ECO:0000256" key="3">
    <source>
        <dbReference type="ARBA" id="ARBA00023274"/>
    </source>
</evidence>
<dbReference type="Proteomes" id="UP000228952">
    <property type="component" value="Unassembled WGS sequence"/>
</dbReference>
<dbReference type="InterPro" id="IPR001854">
    <property type="entry name" value="Ribosomal_uL29"/>
</dbReference>
<dbReference type="Pfam" id="PF00831">
    <property type="entry name" value="Ribosomal_L29"/>
    <property type="match status" value="1"/>
</dbReference>
<name>A0A2M7W1R6_9BACT</name>
<comment type="similarity">
    <text evidence="1">Belongs to the universal ribosomal protein uL29 family.</text>
</comment>
<dbReference type="GO" id="GO:0006412">
    <property type="term" value="P:translation"/>
    <property type="evidence" value="ECO:0007669"/>
    <property type="project" value="InterPro"/>
</dbReference>
<evidence type="ECO:0000256" key="1">
    <source>
        <dbReference type="ARBA" id="ARBA00009254"/>
    </source>
</evidence>
<reference evidence="7" key="1">
    <citation type="submission" date="2017-09" db="EMBL/GenBank/DDBJ databases">
        <title>Depth-based differentiation of microbial function through sediment-hosted aquifers and enrichment of novel symbionts in the deep terrestrial subsurface.</title>
        <authorList>
            <person name="Probst A.J."/>
            <person name="Ladd B."/>
            <person name="Jarett J.K."/>
            <person name="Geller-Mcgrath D.E."/>
            <person name="Sieber C.M.K."/>
            <person name="Emerson J.B."/>
            <person name="Anantharaman K."/>
            <person name="Thomas B.C."/>
            <person name="Malmstrom R."/>
            <person name="Stieglmeier M."/>
            <person name="Klingl A."/>
            <person name="Woyke T."/>
            <person name="Ryan C.M."/>
            <person name="Banfield J.F."/>
        </authorList>
    </citation>
    <scope>NUCLEOTIDE SEQUENCE [LARGE SCALE GENOMIC DNA]</scope>
</reference>
<dbReference type="AlphaFoldDB" id="A0A2M7W1R6"/>
<gene>
    <name evidence="6" type="ORF">COX64_02870</name>
</gene>
<dbReference type="EMBL" id="PFQB01000075">
    <property type="protein sequence ID" value="PJA13786.1"/>
    <property type="molecule type" value="Genomic_DNA"/>
</dbReference>
<dbReference type="InterPro" id="IPR036049">
    <property type="entry name" value="Ribosomal_uL29_sf"/>
</dbReference>
<proteinExistence type="inferred from homology"/>
<dbReference type="GO" id="GO:1990904">
    <property type="term" value="C:ribonucleoprotein complex"/>
    <property type="evidence" value="ECO:0007669"/>
    <property type="project" value="UniProtKB-KW"/>
</dbReference>
<keyword evidence="2 6" id="KW-0689">Ribosomal protein</keyword>
<accession>A0A2M7W1R6</accession>
<comment type="caution">
    <text evidence="6">The sequence shown here is derived from an EMBL/GenBank/DDBJ whole genome shotgun (WGS) entry which is preliminary data.</text>
</comment>
<dbReference type="SUPFAM" id="SSF46561">
    <property type="entry name" value="Ribosomal protein L29 (L29p)"/>
    <property type="match status" value="1"/>
</dbReference>
<evidence type="ECO:0000256" key="2">
    <source>
        <dbReference type="ARBA" id="ARBA00022980"/>
    </source>
</evidence>
<sequence length="56" mass="6196">MDKAELVKKVQELRKNVSAKSTEMIKGTLKDTSSLKKARKELASVLTKLNTLQHGA</sequence>
<evidence type="ECO:0000313" key="6">
    <source>
        <dbReference type="EMBL" id="PJA13786.1"/>
    </source>
</evidence>
<evidence type="ECO:0000256" key="5">
    <source>
        <dbReference type="ARBA" id="ARBA00035476"/>
    </source>
</evidence>
<dbReference type="Gene3D" id="1.10.287.310">
    <property type="match status" value="1"/>
</dbReference>
<dbReference type="GO" id="GO:0005840">
    <property type="term" value="C:ribosome"/>
    <property type="evidence" value="ECO:0007669"/>
    <property type="project" value="UniProtKB-KW"/>
</dbReference>
<dbReference type="GO" id="GO:0003735">
    <property type="term" value="F:structural constituent of ribosome"/>
    <property type="evidence" value="ECO:0007669"/>
    <property type="project" value="InterPro"/>
</dbReference>